<dbReference type="AlphaFoldDB" id="A0AA38MTD0"/>
<reference evidence="1" key="1">
    <citation type="journal article" date="2023" name="G3 (Bethesda)">
        <title>Whole genome assemblies of Zophobas morio and Tenebrio molitor.</title>
        <authorList>
            <person name="Kaur S."/>
            <person name="Stinson S.A."/>
            <person name="diCenzo G.C."/>
        </authorList>
    </citation>
    <scope>NUCLEOTIDE SEQUENCE</scope>
    <source>
        <strain evidence="1">QUZm001</strain>
    </source>
</reference>
<sequence length="131" mass="14728">MGEAALDIEGVVAFKKKSNKRCVLCKHLFLRFFPKSDTISRLSLSKLKIPGTEFAQPHKKMVVKKSPKKKFRSGECTGQWGGANFSFQHCGKILVQIDNIYESSMAGDLVLDVKDLLQMPHPSSLRKYLLS</sequence>
<name>A0AA38MTD0_9CUCU</name>
<gene>
    <name evidence="1" type="ORF">Zmor_002071</name>
</gene>
<proteinExistence type="predicted"/>
<dbReference type="Proteomes" id="UP001168821">
    <property type="component" value="Unassembled WGS sequence"/>
</dbReference>
<comment type="caution">
    <text evidence="1">The sequence shown here is derived from an EMBL/GenBank/DDBJ whole genome shotgun (WGS) entry which is preliminary data.</text>
</comment>
<evidence type="ECO:0000313" key="1">
    <source>
        <dbReference type="EMBL" id="KAJ3666636.1"/>
    </source>
</evidence>
<accession>A0AA38MTD0</accession>
<keyword evidence="2" id="KW-1185">Reference proteome</keyword>
<organism evidence="1 2">
    <name type="scientific">Zophobas morio</name>
    <dbReference type="NCBI Taxonomy" id="2755281"/>
    <lineage>
        <taxon>Eukaryota</taxon>
        <taxon>Metazoa</taxon>
        <taxon>Ecdysozoa</taxon>
        <taxon>Arthropoda</taxon>
        <taxon>Hexapoda</taxon>
        <taxon>Insecta</taxon>
        <taxon>Pterygota</taxon>
        <taxon>Neoptera</taxon>
        <taxon>Endopterygota</taxon>
        <taxon>Coleoptera</taxon>
        <taxon>Polyphaga</taxon>
        <taxon>Cucujiformia</taxon>
        <taxon>Tenebrionidae</taxon>
        <taxon>Zophobas</taxon>
    </lineage>
</organism>
<protein>
    <submittedName>
        <fullName evidence="1">Uncharacterized protein</fullName>
    </submittedName>
</protein>
<evidence type="ECO:0000313" key="2">
    <source>
        <dbReference type="Proteomes" id="UP001168821"/>
    </source>
</evidence>
<dbReference type="EMBL" id="JALNTZ010000001">
    <property type="protein sequence ID" value="KAJ3666636.1"/>
    <property type="molecule type" value="Genomic_DNA"/>
</dbReference>